<evidence type="ECO:0000256" key="3">
    <source>
        <dbReference type="ARBA" id="ARBA00022737"/>
    </source>
</evidence>
<evidence type="ECO:0000256" key="5">
    <source>
        <dbReference type="PROSITE-ProRule" id="PRU00339"/>
    </source>
</evidence>
<dbReference type="InterPro" id="IPR019734">
    <property type="entry name" value="TPR_rpt"/>
</dbReference>
<reference evidence="7" key="1">
    <citation type="submission" date="2020-10" db="EMBL/GenBank/DDBJ databases">
        <authorList>
            <person name="Castelo-Branco R."/>
            <person name="Eusebio N."/>
            <person name="Adriana R."/>
            <person name="Vieira A."/>
            <person name="Brugerolle De Fraissinette N."/>
            <person name="Rezende De Castro R."/>
            <person name="Schneider M.P."/>
            <person name="Vasconcelos V."/>
            <person name="Leao P.N."/>
        </authorList>
    </citation>
    <scope>NUCLEOTIDE SEQUENCE</scope>
    <source>
        <strain evidence="7">LEGE 11480</strain>
    </source>
</reference>
<feature type="repeat" description="TPR" evidence="5">
    <location>
        <begin position="393"/>
        <end position="426"/>
    </location>
</feature>
<keyword evidence="8" id="KW-1185">Reference proteome</keyword>
<dbReference type="InterPro" id="IPR027797">
    <property type="entry name" value="PT-TG_dom"/>
</dbReference>
<evidence type="ECO:0000259" key="6">
    <source>
        <dbReference type="Pfam" id="PF14449"/>
    </source>
</evidence>
<dbReference type="AlphaFoldDB" id="A0A928VQT7"/>
<dbReference type="InterPro" id="IPR050498">
    <property type="entry name" value="Ycf3"/>
</dbReference>
<comment type="caution">
    <text evidence="7">The sequence shown here is derived from an EMBL/GenBank/DDBJ whole genome shotgun (WGS) entry which is preliminary data.</text>
</comment>
<feature type="domain" description="Pre-toxin TG" evidence="6">
    <location>
        <begin position="477"/>
        <end position="519"/>
    </location>
</feature>
<dbReference type="PANTHER" id="PTHR44858">
    <property type="entry name" value="TETRATRICOPEPTIDE REPEAT PROTEIN 6"/>
    <property type="match status" value="1"/>
</dbReference>
<dbReference type="PANTHER" id="PTHR44858:SF1">
    <property type="entry name" value="UDP-N-ACETYLGLUCOSAMINE--PEPTIDE N-ACETYLGLUCOSAMINYLTRANSFERASE SPINDLY-RELATED"/>
    <property type="match status" value="1"/>
</dbReference>
<dbReference type="InterPro" id="IPR011990">
    <property type="entry name" value="TPR-like_helical_dom_sf"/>
</dbReference>
<keyword evidence="4 5" id="KW-0802">TPR repeat</keyword>
<protein>
    <submittedName>
        <fullName evidence="7">Tetratricopeptide repeat protein</fullName>
    </submittedName>
</protein>
<name>A0A928VQT7_9CYAN</name>
<dbReference type="SUPFAM" id="SSF48452">
    <property type="entry name" value="TPR-like"/>
    <property type="match status" value="1"/>
</dbReference>
<evidence type="ECO:0000313" key="8">
    <source>
        <dbReference type="Proteomes" id="UP000625316"/>
    </source>
</evidence>
<dbReference type="PROSITE" id="PS50293">
    <property type="entry name" value="TPR_REGION"/>
    <property type="match status" value="1"/>
</dbReference>
<accession>A0A928VQT7</accession>
<dbReference type="EMBL" id="JADEXQ010000086">
    <property type="protein sequence ID" value="MBE9032052.1"/>
    <property type="molecule type" value="Genomic_DNA"/>
</dbReference>
<dbReference type="SMART" id="SM00028">
    <property type="entry name" value="TPR"/>
    <property type="match status" value="2"/>
</dbReference>
<sequence>MGRMRLFGLALLTFLFVTVGAIAKKSLPVLLCGLFSVQSGLCPGWEGNVGALAIPPILRTEADLAYDLADDFAIALQTPYSSGRNEIVVSSASTGAEQRFWTNLPGSGAFQLHELQLNQMPVDSPESLIAKTSAPVSVADVQQRFSQVKAEFDGNRLSAITLADGSKAKFSVSQAVITKADGSLATTVNAPQSSLDSAVLIASASPNMRQLIAQANAPCEQQTVKEIMRISTDVEQWSKAISSQWEPDLNWEDGLTQGLIMEASRALASSLKDATSGRVGLQRTSCKQPVKCGQRRDTRAENIPGNQIITDLFQVPPGATGDLTLEYQFFTVPDRIEVSYNGKVQYEVGPTGGGDKKTFSLSDVNQGFVGIRVIGNPDKGTEWWYEIACNIGILSFYEQGLEHLKAQEYAEAVSDFTEALKLNPNHADALYERGRALYELRQKSKALEDYEQAIEINPQRVKSYADSSLDDDSVLDLVSLIADFTPFLGVGKGWIESITGKTLTGDTLATWERILGIIPYGRKVSDLGRSAFNRAVDIRRDLIKQLKESGIKHSPERIARISKTPNGKIVFLEAGNSKSGLQHILQKHGDEFLKKGVKTEDIPDFIMKTVTKGKIVGYQGKGKGRPIYEIFYKGKSHRVAVTVSDNGYIVGANFKKSP</sequence>
<dbReference type="Gene3D" id="1.25.40.10">
    <property type="entry name" value="Tetratricopeptide repeat domain"/>
    <property type="match status" value="1"/>
</dbReference>
<dbReference type="Pfam" id="PF14449">
    <property type="entry name" value="PT-TG"/>
    <property type="match status" value="1"/>
</dbReference>
<organism evidence="7 8">
    <name type="scientific">Romeriopsis navalis LEGE 11480</name>
    <dbReference type="NCBI Taxonomy" id="2777977"/>
    <lineage>
        <taxon>Bacteria</taxon>
        <taxon>Bacillati</taxon>
        <taxon>Cyanobacteriota</taxon>
        <taxon>Cyanophyceae</taxon>
        <taxon>Leptolyngbyales</taxon>
        <taxon>Leptolyngbyaceae</taxon>
        <taxon>Romeriopsis</taxon>
        <taxon>Romeriopsis navalis</taxon>
    </lineage>
</organism>
<feature type="repeat" description="TPR" evidence="5">
    <location>
        <begin position="427"/>
        <end position="460"/>
    </location>
</feature>
<evidence type="ECO:0000313" key="7">
    <source>
        <dbReference type="EMBL" id="MBE9032052.1"/>
    </source>
</evidence>
<keyword evidence="3" id="KW-0677">Repeat</keyword>
<proteinExistence type="predicted"/>
<evidence type="ECO:0000256" key="1">
    <source>
        <dbReference type="ARBA" id="ARBA00004613"/>
    </source>
</evidence>
<dbReference type="Proteomes" id="UP000625316">
    <property type="component" value="Unassembled WGS sequence"/>
</dbReference>
<dbReference type="GO" id="GO:0005576">
    <property type="term" value="C:extracellular region"/>
    <property type="evidence" value="ECO:0007669"/>
    <property type="project" value="UniProtKB-SubCell"/>
</dbReference>
<dbReference type="Pfam" id="PF13432">
    <property type="entry name" value="TPR_16"/>
    <property type="match status" value="1"/>
</dbReference>
<dbReference type="PROSITE" id="PS50005">
    <property type="entry name" value="TPR"/>
    <property type="match status" value="2"/>
</dbReference>
<evidence type="ECO:0000256" key="4">
    <source>
        <dbReference type="ARBA" id="ARBA00022803"/>
    </source>
</evidence>
<evidence type="ECO:0000256" key="2">
    <source>
        <dbReference type="ARBA" id="ARBA00022525"/>
    </source>
</evidence>
<comment type="subcellular location">
    <subcellularLocation>
        <location evidence="1">Secreted</location>
    </subcellularLocation>
</comment>
<dbReference type="RefSeq" id="WP_264326878.1">
    <property type="nucleotide sequence ID" value="NZ_JADEXQ010000086.1"/>
</dbReference>
<keyword evidence="2" id="KW-0964">Secreted</keyword>
<gene>
    <name evidence="7" type="ORF">IQ266_20140</name>
</gene>